<comment type="caution">
    <text evidence="2">The sequence shown here is derived from an EMBL/GenBank/DDBJ whole genome shotgun (WGS) entry which is preliminary data.</text>
</comment>
<dbReference type="InterPro" id="IPR029071">
    <property type="entry name" value="Ubiquitin-like_domsf"/>
</dbReference>
<dbReference type="InParanoid" id="A0A151ZAY8"/>
<dbReference type="Gene3D" id="3.10.20.90">
    <property type="entry name" value="Phosphatidylinositol 3-kinase Catalytic Subunit, Chain A, domain 1"/>
    <property type="match status" value="2"/>
</dbReference>
<dbReference type="Gene3D" id="1.50.10.20">
    <property type="match status" value="1"/>
</dbReference>
<accession>A0A151ZAY8</accession>
<dbReference type="PANTHER" id="PTHR40094:SF1">
    <property type="entry name" value="UBIQUITIN DOMAIN-CONTAINING PROTEIN"/>
    <property type="match status" value="1"/>
</dbReference>
<evidence type="ECO:0000313" key="3">
    <source>
        <dbReference type="Proteomes" id="UP000076078"/>
    </source>
</evidence>
<dbReference type="STRING" id="361077.A0A151ZAY8"/>
<dbReference type="Pfam" id="PF17973">
    <property type="entry name" value="bMG10"/>
    <property type="match status" value="1"/>
</dbReference>
<dbReference type="SUPFAM" id="SSF48239">
    <property type="entry name" value="Terpenoid cyclases/Protein prenyltransferases"/>
    <property type="match status" value="1"/>
</dbReference>
<dbReference type="InterPro" id="IPR008930">
    <property type="entry name" value="Terpenoid_cyclase/PrenylTrfase"/>
</dbReference>
<proteinExistence type="predicted"/>
<evidence type="ECO:0000313" key="2">
    <source>
        <dbReference type="EMBL" id="KYQ91096.1"/>
    </source>
</evidence>
<dbReference type="Pfam" id="PF07703">
    <property type="entry name" value="A2M_BRD"/>
    <property type="match status" value="1"/>
</dbReference>
<dbReference type="InterPro" id="IPR011625">
    <property type="entry name" value="A2M_N_BRD"/>
</dbReference>
<name>A0A151ZAY8_TIELA</name>
<dbReference type="InterPro" id="IPR000626">
    <property type="entry name" value="Ubiquitin-like_dom"/>
</dbReference>
<dbReference type="Pfam" id="PF00207">
    <property type="entry name" value="A2M"/>
    <property type="match status" value="1"/>
</dbReference>
<evidence type="ECO:0000259" key="1">
    <source>
        <dbReference type="PROSITE" id="PS50053"/>
    </source>
</evidence>
<dbReference type="PANTHER" id="PTHR40094">
    <property type="entry name" value="ALPHA-2-MACROGLOBULIN HOMOLOG"/>
    <property type="match status" value="1"/>
</dbReference>
<dbReference type="OrthoDB" id="20700at2759"/>
<dbReference type="EMBL" id="LODT01000035">
    <property type="protein sequence ID" value="KYQ91096.1"/>
    <property type="molecule type" value="Genomic_DNA"/>
</dbReference>
<dbReference type="SMART" id="SM01360">
    <property type="entry name" value="A2M"/>
    <property type="match status" value="1"/>
</dbReference>
<keyword evidence="3" id="KW-1185">Reference proteome</keyword>
<dbReference type="CDD" id="cd17039">
    <property type="entry name" value="Ubl_ubiquitin_like"/>
    <property type="match status" value="1"/>
</dbReference>
<dbReference type="SUPFAM" id="SSF54236">
    <property type="entry name" value="Ubiquitin-like"/>
    <property type="match status" value="2"/>
</dbReference>
<dbReference type="GO" id="GO:0004866">
    <property type="term" value="F:endopeptidase inhibitor activity"/>
    <property type="evidence" value="ECO:0007669"/>
    <property type="project" value="InterPro"/>
</dbReference>
<sequence>MIINFLATNNYSITFNDLEKDDTIDKIKTRIFREYSQHLPMPSSVLLEDDDETTAMQIDNLKPCILHPFQIRLLFKGRQLLNYSTLGECEVIGQSTIIIAVSPFCSLKKELEKNSANNNNTDKNDGVSTTDELVVGQDVAGQTKFILAVNDKSSFETEKFSVLESMENSETFKLLSRIPSISANNTNNNNNSDESKLLPSKTKFKILKNQEERAPIETVLDRLSLQSQVNYEREIELAKPDVEVVSMIPSGKIDSFTTVTIVFNRPFAPLSSDVSQLEVPFKITPQVPGATWKFVDGVTCKYSLPNAALFPRSTMYIVESVPEIFEKCYKETFPYKRWEIQTATQYIQQPFFNSDLKDPQFAIVFSQPMPASFLENKKRLSSFFTFTLDYDMEMDFEIIQESKDTRISDILKDYSGKAIAFKIVDPVIVFDSKLELEIEAGIPSTEGPLKTDQIYRSVFKAPPIFTVTPNVKYPDSSASVVSFSTTSILQNIQFNQLSPEDIDNLVTIHPKAEIKNITCAYGAITINANFQHLQSYKVTVKNFKDTLQQVLLPTTGHFSFPAETIEIQTHDQSSWGGSSSTEINLDPLSKPLFQIKTKGVHSIFVKVFQIPSDLNNYSLFSCNETQLKKVQMKVLDNGSLDIVHKPKEYTYTMMDLSKYFGSDNSKSVKNSLLYFVFSDTKQTVNVHKIIQYSPYIINTCSQGTTTMAWVTNAHTGEIIKKGSIKSSSNTGALTDHTINVIDGMTGMATVNTYTQYLTTVGLECSTVLPFNFTPTKLENTIKWSIFDDQGLYKPGDIVNIKGFLRVLNVNDSTLSIPPKSTTNIVYKVVDPRRVEKLTGTTTVDELGSFVFKFTLPMDTNLGDIQIEMTYGPVRHTHVVKLQEFKRKQFLVESKAAHTKSNHVMENDMFSVEVLARSYTDEVMSNTIVEWDISANACKPMNLPSGFQYSETDSDMEYFGPWKFQGKRMLSGRHKMDFVMQDMKQCYSIQVRGSIKDVTNVSETFSHNFTVYSKQLTLGVSKDIKKYINIDEAFKLDMVVVDTLGNLSDQGNIKCVLKKVPWEEDLPMQNVIERDITPSNLAPVTLEHKFESTGYHKLEITYGDSRPMRFDLFVLGPQTDTEKEYKDSKPVSTVKPFKNLYAKKSNLDLKVNIKDAKKHYEIGDEYQLIITSSKVQSANGFLFVSCNKKLVDTVPVSLVEGVATWKSVVEARHFPCLSFTVYMEGMIKLNINEQDVQRLASQFASTTLTLSLEDKKLQVSILDFKKFQTPNEKSKVTIEVKNKKSMALIQDADVTLVIVDEALTDLSHKSVSQWDPLSFYQKGYEQYVMSSLLDLTMFQDPQLKGAEEVIKPIVPNQITIRYLSGRVLIFPGVTNNISMEELRKLIEQRDGLPPSYQRLFYLNKPVQESENKKTLESLGVPNGAVLNLSIRLSGGSGQGNDDKPDPEQAPPKIIRLRDNFNSLATFQVGRTTKSGIVQFELTLPDNLTSYKIMALAATRECFGSSEDTFTSTLPVMIRQSAPRFLNYNDECVFPIAIQSIVNYDLDVKFAITSSTCKLLNSGYKAHLSAGGRVTIPITARAQVPNRNTIFQCAVSTLTKDGEEFTDAIKFEFPVHSPTSTESVSTNYALESSSKEYFLHDINLPNWSQIDQNIGGLTVNLSNSPLTKMTDGLRSLLNYEYACSEQLASKLLALAFIEKYPELYKPDTEEDKKLKASIKSTMEKMIDKLKTRYNSTKYTFRYWDGADSNTYDYVNIYVHWIMNILDKKFNFAAAGFCKTHSGKYLSQYIEAFSFAEYKKSKEKLSYLTKIAFACFVYSSLSSSNNTTALAKKIFALAVQDYPKLYAEILIILIPQLQDTKEFKNITNFMKVSGTGAYFDATSIDGFYSESRINSIAVINLIQTQPKHALLSKLVRGLSNSISLVSWNTQDNAFASYAIYCYHSTTFGAVTANVYLNQNQLDRSDIALDQTKTDHQLKLSMSTLIKNQGQLVIEKLGKGQLFYNINLTYGSLNPFYKAVSDRGFSIERTFIGMQNISDVQYLENGNVWIKSGSKIKVEIKIKVELNSSFVVIRDCLPAGLEPTLALYNRKSYWMSHLNIRDKGCEIFVDRLYRGNYTFTYFTAAISRGQFICPPSKIEEMYCAATFGRTKTEMIHIE</sequence>
<organism evidence="2 3">
    <name type="scientific">Tieghemostelium lacteum</name>
    <name type="common">Slime mold</name>
    <name type="synonym">Dictyostelium lacteum</name>
    <dbReference type="NCBI Taxonomy" id="361077"/>
    <lineage>
        <taxon>Eukaryota</taxon>
        <taxon>Amoebozoa</taxon>
        <taxon>Evosea</taxon>
        <taxon>Eumycetozoa</taxon>
        <taxon>Dictyostelia</taxon>
        <taxon>Dictyosteliales</taxon>
        <taxon>Raperosteliaceae</taxon>
        <taxon>Tieghemostelium</taxon>
    </lineage>
</organism>
<dbReference type="InterPro" id="IPR051802">
    <property type="entry name" value="YfhM-like"/>
</dbReference>
<feature type="domain" description="Ubiquitin-like" evidence="1">
    <location>
        <begin position="1355"/>
        <end position="1434"/>
    </location>
</feature>
<reference evidence="2 3" key="1">
    <citation type="submission" date="2015-12" db="EMBL/GenBank/DDBJ databases">
        <title>Dictyostelia acquired genes for synthesis and detection of signals that induce cell-type specialization by lateral gene transfer from prokaryotes.</title>
        <authorList>
            <person name="Gloeckner G."/>
            <person name="Schaap P."/>
        </authorList>
    </citation>
    <scope>NUCLEOTIDE SEQUENCE [LARGE SCALE GENOMIC DNA]</scope>
    <source>
        <strain evidence="2 3">TK</strain>
    </source>
</reference>
<dbReference type="InterPro" id="IPR041246">
    <property type="entry name" value="Bact_MG10"/>
</dbReference>
<dbReference type="Pfam" id="PF00240">
    <property type="entry name" value="ubiquitin"/>
    <property type="match status" value="1"/>
</dbReference>
<dbReference type="Gene3D" id="2.60.40.1930">
    <property type="match status" value="1"/>
</dbReference>
<dbReference type="OMA" id="FECCEQI"/>
<dbReference type="PROSITE" id="PS50053">
    <property type="entry name" value="UBIQUITIN_2"/>
    <property type="match status" value="1"/>
</dbReference>
<protein>
    <submittedName>
        <fullName evidence="2">Ubiquitin domain-containing protein</fullName>
    </submittedName>
</protein>
<gene>
    <name evidence="2" type="ORF">DLAC_08000</name>
</gene>
<dbReference type="InterPro" id="IPR001599">
    <property type="entry name" value="Macroglobln_a2"/>
</dbReference>
<dbReference type="Proteomes" id="UP000076078">
    <property type="component" value="Unassembled WGS sequence"/>
</dbReference>